<dbReference type="EMBL" id="WKRA01000001">
    <property type="protein sequence ID" value="MSD14731.1"/>
    <property type="molecule type" value="Genomic_DNA"/>
</dbReference>
<protein>
    <submittedName>
        <fullName evidence="2">Helix-turn-helix domain-containing protein</fullName>
    </submittedName>
</protein>
<evidence type="ECO:0000313" key="3">
    <source>
        <dbReference type="Proteomes" id="UP000431304"/>
    </source>
</evidence>
<dbReference type="CDD" id="cd00093">
    <property type="entry name" value="HTH_XRE"/>
    <property type="match status" value="1"/>
</dbReference>
<dbReference type="Proteomes" id="UP000431304">
    <property type="component" value="Unassembled WGS sequence"/>
</dbReference>
<evidence type="ECO:0000259" key="1">
    <source>
        <dbReference type="PROSITE" id="PS50943"/>
    </source>
</evidence>
<name>A0A844DTR0_EUBRA</name>
<dbReference type="AlphaFoldDB" id="A0A844DTR0"/>
<proteinExistence type="predicted"/>
<gene>
    <name evidence="2" type="ORF">GKE72_01310</name>
</gene>
<accession>A0A844DTR0</accession>
<dbReference type="SUPFAM" id="SSF47413">
    <property type="entry name" value="lambda repressor-like DNA-binding domains"/>
    <property type="match status" value="1"/>
</dbReference>
<dbReference type="InterPro" id="IPR010982">
    <property type="entry name" value="Lambda_DNA-bd_dom_sf"/>
</dbReference>
<sequence>MCQCFSLNLLRKDGEILLYEKVATLCQNNNLTIAKLERECEMGNGTVRGWKNSSPSIENLKKVADYFNITVDELISDPADGKV</sequence>
<dbReference type="PROSITE" id="PS50943">
    <property type="entry name" value="HTH_CROC1"/>
    <property type="match status" value="1"/>
</dbReference>
<dbReference type="Gene3D" id="1.10.260.40">
    <property type="entry name" value="lambda repressor-like DNA-binding domains"/>
    <property type="match status" value="1"/>
</dbReference>
<evidence type="ECO:0000313" key="2">
    <source>
        <dbReference type="EMBL" id="MSD14731.1"/>
    </source>
</evidence>
<dbReference type="GO" id="GO:0003677">
    <property type="term" value="F:DNA binding"/>
    <property type="evidence" value="ECO:0007669"/>
    <property type="project" value="InterPro"/>
</dbReference>
<dbReference type="SMART" id="SM00530">
    <property type="entry name" value="HTH_XRE"/>
    <property type="match status" value="1"/>
</dbReference>
<dbReference type="InterPro" id="IPR001387">
    <property type="entry name" value="Cro/C1-type_HTH"/>
</dbReference>
<comment type="caution">
    <text evidence="2">The sequence shown here is derived from an EMBL/GenBank/DDBJ whole genome shotgun (WGS) entry which is preliminary data.</text>
</comment>
<dbReference type="Pfam" id="PF01381">
    <property type="entry name" value="HTH_3"/>
    <property type="match status" value="1"/>
</dbReference>
<reference evidence="2 3" key="1">
    <citation type="journal article" date="2019" name="Nat. Med.">
        <title>A library of human gut bacterial isolates paired with longitudinal multiomics data enables mechanistic microbiome research.</title>
        <authorList>
            <person name="Poyet M."/>
            <person name="Groussin M."/>
            <person name="Gibbons S.M."/>
            <person name="Avila-Pacheco J."/>
            <person name="Jiang X."/>
            <person name="Kearney S.M."/>
            <person name="Perrotta A.R."/>
            <person name="Berdy B."/>
            <person name="Zhao S."/>
            <person name="Lieberman T.D."/>
            <person name="Swanson P.K."/>
            <person name="Smith M."/>
            <person name="Roesemann S."/>
            <person name="Alexander J.E."/>
            <person name="Rich S.A."/>
            <person name="Livny J."/>
            <person name="Vlamakis H."/>
            <person name="Clish C."/>
            <person name="Bullock K."/>
            <person name="Deik A."/>
            <person name="Scott J."/>
            <person name="Pierce K.A."/>
            <person name="Xavier R.J."/>
            <person name="Alm E.J."/>
        </authorList>
    </citation>
    <scope>NUCLEOTIDE SEQUENCE [LARGE SCALE GENOMIC DNA]</scope>
    <source>
        <strain evidence="2 3">BIOML-A3</strain>
    </source>
</reference>
<organism evidence="2 3">
    <name type="scientific">Eubacterium ramulus</name>
    <dbReference type="NCBI Taxonomy" id="39490"/>
    <lineage>
        <taxon>Bacteria</taxon>
        <taxon>Bacillati</taxon>
        <taxon>Bacillota</taxon>
        <taxon>Clostridia</taxon>
        <taxon>Eubacteriales</taxon>
        <taxon>Eubacteriaceae</taxon>
        <taxon>Eubacterium</taxon>
    </lineage>
</organism>
<feature type="domain" description="HTH cro/C1-type" evidence="1">
    <location>
        <begin position="22"/>
        <end position="74"/>
    </location>
</feature>